<proteinExistence type="predicted"/>
<dbReference type="Proteomes" id="UP000265520">
    <property type="component" value="Unassembled WGS sequence"/>
</dbReference>
<feature type="non-terminal residue" evidence="1">
    <location>
        <position position="38"/>
    </location>
</feature>
<evidence type="ECO:0000313" key="2">
    <source>
        <dbReference type="Proteomes" id="UP000265520"/>
    </source>
</evidence>
<reference evidence="1 2" key="1">
    <citation type="journal article" date="2018" name="Front. Plant Sci.">
        <title>Red Clover (Trifolium pratense) and Zigzag Clover (T. medium) - A Picture of Genomic Similarities and Differences.</title>
        <authorList>
            <person name="Dluhosova J."/>
            <person name="Istvanek J."/>
            <person name="Nedelnik J."/>
            <person name="Repkova J."/>
        </authorList>
    </citation>
    <scope>NUCLEOTIDE SEQUENCE [LARGE SCALE GENOMIC DNA]</scope>
    <source>
        <strain evidence="2">cv. 10/8</strain>
        <tissue evidence="1">Leaf</tissue>
    </source>
</reference>
<name>A0A392TEY1_9FABA</name>
<sequence length="38" mass="4405">MSQTKIKVHCRRREPDKDEANIVTGMSRTKMKETLSQA</sequence>
<dbReference type="AlphaFoldDB" id="A0A392TEY1"/>
<organism evidence="1 2">
    <name type="scientific">Trifolium medium</name>
    <dbReference type="NCBI Taxonomy" id="97028"/>
    <lineage>
        <taxon>Eukaryota</taxon>
        <taxon>Viridiplantae</taxon>
        <taxon>Streptophyta</taxon>
        <taxon>Embryophyta</taxon>
        <taxon>Tracheophyta</taxon>
        <taxon>Spermatophyta</taxon>
        <taxon>Magnoliopsida</taxon>
        <taxon>eudicotyledons</taxon>
        <taxon>Gunneridae</taxon>
        <taxon>Pentapetalae</taxon>
        <taxon>rosids</taxon>
        <taxon>fabids</taxon>
        <taxon>Fabales</taxon>
        <taxon>Fabaceae</taxon>
        <taxon>Papilionoideae</taxon>
        <taxon>50 kb inversion clade</taxon>
        <taxon>NPAAA clade</taxon>
        <taxon>Hologalegina</taxon>
        <taxon>IRL clade</taxon>
        <taxon>Trifolieae</taxon>
        <taxon>Trifolium</taxon>
    </lineage>
</organism>
<dbReference type="EMBL" id="LXQA010551500">
    <property type="protein sequence ID" value="MCI58780.1"/>
    <property type="molecule type" value="Genomic_DNA"/>
</dbReference>
<keyword evidence="2" id="KW-1185">Reference proteome</keyword>
<accession>A0A392TEY1</accession>
<evidence type="ECO:0000313" key="1">
    <source>
        <dbReference type="EMBL" id="MCI58780.1"/>
    </source>
</evidence>
<protein>
    <submittedName>
        <fullName evidence="1">Uncharacterized protein</fullName>
    </submittedName>
</protein>
<comment type="caution">
    <text evidence="1">The sequence shown here is derived from an EMBL/GenBank/DDBJ whole genome shotgun (WGS) entry which is preliminary data.</text>
</comment>